<evidence type="ECO:0000313" key="1">
    <source>
        <dbReference type="EMBL" id="KAE8977237.1"/>
    </source>
</evidence>
<name>A0A6A3I650_9STRA</name>
<reference evidence="3 4" key="1">
    <citation type="submission" date="2018-09" db="EMBL/GenBank/DDBJ databases">
        <title>Genomic investigation of the strawberry pathogen Phytophthora fragariae indicates pathogenicity is determined by transcriptional variation in three key races.</title>
        <authorList>
            <person name="Adams T.M."/>
            <person name="Armitage A.D."/>
            <person name="Sobczyk M.K."/>
            <person name="Bates H.J."/>
            <person name="Dunwell J.M."/>
            <person name="Nellist C.F."/>
            <person name="Harrison R.J."/>
        </authorList>
    </citation>
    <scope>NUCLEOTIDE SEQUENCE [LARGE SCALE GENOMIC DNA]</scope>
    <source>
        <strain evidence="2 3">SCRP249</strain>
        <strain evidence="1 4">SCRP324</strain>
    </source>
</reference>
<gene>
    <name evidence="2" type="ORF">PR001_g24740</name>
    <name evidence="1" type="ORF">PR002_g25074</name>
</gene>
<dbReference type="EMBL" id="QXFU01003223">
    <property type="protein sequence ID" value="KAE8977237.1"/>
    <property type="molecule type" value="Genomic_DNA"/>
</dbReference>
<protein>
    <submittedName>
        <fullName evidence="1">Uncharacterized protein</fullName>
    </submittedName>
</protein>
<sequence length="319" mass="35362">MPTSMGELLRPALLWLPHCLVVDTNNSAVVVEVDTKSGRILRDVDHACVSDAYARVTINRLGVFAVISRRKAQRNGESSSDCSVESARLFLIRPKCLSASPPTDRVQLSLVLVRDLGNYCAEAEVQLKDKFERGDDPALEGTIDSFKLRIRENFSLNLVIGGGARVVFRWPPPSPKVMVIDTEISLANLAPPDSVTARNHPAFLSLPLRAAVCKTPAQIRTRVNTAEHKSSESLPNSDWTLFEREWRVPIPILRDAKAMFAVPPPTPSVVERTKKHLVLVLTAAAKSAVLKLKILTTGRSLFNQLGGRTTFRHTFMLWR</sequence>
<organism evidence="1 4">
    <name type="scientific">Phytophthora rubi</name>
    <dbReference type="NCBI Taxonomy" id="129364"/>
    <lineage>
        <taxon>Eukaryota</taxon>
        <taxon>Sar</taxon>
        <taxon>Stramenopiles</taxon>
        <taxon>Oomycota</taxon>
        <taxon>Peronosporomycetes</taxon>
        <taxon>Peronosporales</taxon>
        <taxon>Peronosporaceae</taxon>
        <taxon>Phytophthora</taxon>
    </lineage>
</organism>
<evidence type="ECO:0000313" key="2">
    <source>
        <dbReference type="EMBL" id="KAE8978798.1"/>
    </source>
</evidence>
<dbReference type="AlphaFoldDB" id="A0A6A3I650"/>
<accession>A0A6A3I650</accession>
<comment type="caution">
    <text evidence="1">The sequence shown here is derived from an EMBL/GenBank/DDBJ whole genome shotgun (WGS) entry which is preliminary data.</text>
</comment>
<dbReference type="EMBL" id="QXFV01003217">
    <property type="protein sequence ID" value="KAE8978798.1"/>
    <property type="molecule type" value="Genomic_DNA"/>
</dbReference>
<proteinExistence type="predicted"/>
<evidence type="ECO:0000313" key="3">
    <source>
        <dbReference type="Proteomes" id="UP000429607"/>
    </source>
</evidence>
<dbReference type="Proteomes" id="UP000429607">
    <property type="component" value="Unassembled WGS sequence"/>
</dbReference>
<evidence type="ECO:0000313" key="4">
    <source>
        <dbReference type="Proteomes" id="UP000435112"/>
    </source>
</evidence>
<dbReference type="Proteomes" id="UP000435112">
    <property type="component" value="Unassembled WGS sequence"/>
</dbReference>